<protein>
    <submittedName>
        <fullName evidence="2">LPS biosynthesis protein</fullName>
    </submittedName>
</protein>
<name>A0A2A5RLG7_9LACT</name>
<dbReference type="PANTHER" id="PTHR43404:SF2">
    <property type="entry name" value="LIPOPOLYSACCHARIDE CHOLINEPHOSPHOTRANSFERASE LICD"/>
    <property type="match status" value="1"/>
</dbReference>
<dbReference type="AlphaFoldDB" id="A0A2A5RLG7"/>
<dbReference type="PANTHER" id="PTHR43404">
    <property type="entry name" value="LIPOPOLYSACCHARIDE CHOLINEPHOSPHOTRANSFERASE LICD"/>
    <property type="match status" value="1"/>
</dbReference>
<evidence type="ECO:0000313" key="3">
    <source>
        <dbReference type="Proteomes" id="UP000218181"/>
    </source>
</evidence>
<dbReference type="Pfam" id="PF04991">
    <property type="entry name" value="LicD"/>
    <property type="match status" value="1"/>
</dbReference>
<gene>
    <name evidence="2" type="ORF">RT41_GL001415</name>
</gene>
<proteinExistence type="predicted"/>
<organism evidence="2 3">
    <name type="scientific">Lactococcus fujiensis JCM 16395</name>
    <dbReference type="NCBI Taxonomy" id="1291764"/>
    <lineage>
        <taxon>Bacteria</taxon>
        <taxon>Bacillati</taxon>
        <taxon>Bacillota</taxon>
        <taxon>Bacilli</taxon>
        <taxon>Lactobacillales</taxon>
        <taxon>Streptococcaceae</taxon>
        <taxon>Lactococcus</taxon>
    </lineage>
</organism>
<dbReference type="GO" id="GO:0009100">
    <property type="term" value="P:glycoprotein metabolic process"/>
    <property type="evidence" value="ECO:0007669"/>
    <property type="project" value="UniProtKB-ARBA"/>
</dbReference>
<evidence type="ECO:0000313" key="2">
    <source>
        <dbReference type="EMBL" id="PCS00104.1"/>
    </source>
</evidence>
<evidence type="ECO:0000259" key="1">
    <source>
        <dbReference type="Pfam" id="PF04991"/>
    </source>
</evidence>
<accession>A0A2A5RLG7</accession>
<feature type="domain" description="LicD/FKTN/FKRP nucleotidyltransferase" evidence="1">
    <location>
        <begin position="9"/>
        <end position="234"/>
    </location>
</feature>
<sequence length="258" mass="30720">MTAYIDQICRENEIEYSLGGGSLLGSIRHKGYIPWDDDIDLMLIRPNYERLMSLLTEKLPEHYSIIYYKVRPTYLPFAKIYDNRTYFTSKLDNLNKGTGVFVDIFPMDALPDDNQKSDEFKKEIQESAIDLAASAPGTVYASASKWYYFIGKLILWFPRHLRFAGKNRQIAEKVDQLMQKYENSDVKSIGYAYSGYKTEHFPREIFETYEDVQFENRKFRKIKDHNSYLNTLYGDYMQLPPENKRVNHSYYHWYWKEK</sequence>
<comment type="caution">
    <text evidence="2">The sequence shown here is derived from an EMBL/GenBank/DDBJ whole genome shotgun (WGS) entry which is preliminary data.</text>
</comment>
<dbReference type="Proteomes" id="UP000218181">
    <property type="component" value="Unassembled WGS sequence"/>
</dbReference>
<reference evidence="2 3" key="1">
    <citation type="submission" date="2014-12" db="EMBL/GenBank/DDBJ databases">
        <title>Draft genome sequences of 10 type strains of Lactococcus.</title>
        <authorList>
            <person name="Sun Z."/>
            <person name="Zhong Z."/>
            <person name="Liu W."/>
            <person name="Zhang W."/>
            <person name="Zhang H."/>
        </authorList>
    </citation>
    <scope>NUCLEOTIDE SEQUENCE [LARGE SCALE GENOMIC DNA]</scope>
    <source>
        <strain evidence="2 3">JCM 16395</strain>
    </source>
</reference>
<dbReference type="STRING" id="1291764.GCA_001311235_02614"/>
<keyword evidence="3" id="KW-1185">Reference proteome</keyword>
<dbReference type="EMBL" id="JXJU01000005">
    <property type="protein sequence ID" value="PCS00104.1"/>
    <property type="molecule type" value="Genomic_DNA"/>
</dbReference>
<dbReference type="InterPro" id="IPR007074">
    <property type="entry name" value="LicD/FKTN/FKRP_NTP_transf"/>
</dbReference>
<dbReference type="InterPro" id="IPR052942">
    <property type="entry name" value="LPS_cholinephosphotransferase"/>
</dbReference>